<evidence type="ECO:0000313" key="2">
    <source>
        <dbReference type="Proteomes" id="UP000239322"/>
    </source>
</evidence>
<dbReference type="OrthoDB" id="3689934at2"/>
<reference evidence="1 2" key="1">
    <citation type="submission" date="2018-03" db="EMBL/GenBank/DDBJ databases">
        <title>Novel Streptomyces sp. from soil.</title>
        <authorList>
            <person name="Tan G.Y.A."/>
            <person name="Lee Z.Y."/>
        </authorList>
    </citation>
    <scope>NUCLEOTIDE SEQUENCE [LARGE SCALE GENOMIC DNA]</scope>
    <source>
        <strain evidence="1 2">ST5x</strain>
    </source>
</reference>
<sequence length="157" mass="17515">MSLDFGGQPTGSPKWRLVHPLRQRTTMALLRCQVCTVQLKRSDGILFVETADDRDDYTGPVKTAQPPVCLEHARMAARRCPRLRAKGHVALLATRFPLYGVIGTPYQYTADGIQPLSSTDVPLPYSHPQIGWFLASQLVRELREYTVVNLDDLVPAA</sequence>
<name>A0A2S9Q355_9ACTN</name>
<protein>
    <submittedName>
        <fullName evidence="1">Uncharacterized protein</fullName>
    </submittedName>
</protein>
<accession>A0A2S9Q355</accession>
<keyword evidence="2" id="KW-1185">Reference proteome</keyword>
<dbReference type="Proteomes" id="UP000239322">
    <property type="component" value="Unassembled WGS sequence"/>
</dbReference>
<gene>
    <name evidence="1" type="ORF">C6N75_00680</name>
</gene>
<dbReference type="EMBL" id="PVLV01000007">
    <property type="protein sequence ID" value="PRH81101.1"/>
    <property type="molecule type" value="Genomic_DNA"/>
</dbReference>
<comment type="caution">
    <text evidence="1">The sequence shown here is derived from an EMBL/GenBank/DDBJ whole genome shotgun (WGS) entry which is preliminary data.</text>
</comment>
<evidence type="ECO:0000313" key="1">
    <source>
        <dbReference type="EMBL" id="PRH81101.1"/>
    </source>
</evidence>
<dbReference type="AlphaFoldDB" id="A0A2S9Q355"/>
<proteinExistence type="predicted"/>
<organism evidence="1 2">
    <name type="scientific">Streptomyces solincola</name>
    <dbReference type="NCBI Taxonomy" id="2100817"/>
    <lineage>
        <taxon>Bacteria</taxon>
        <taxon>Bacillati</taxon>
        <taxon>Actinomycetota</taxon>
        <taxon>Actinomycetes</taxon>
        <taxon>Kitasatosporales</taxon>
        <taxon>Streptomycetaceae</taxon>
        <taxon>Streptomyces</taxon>
    </lineage>
</organism>